<name>A0A942UCA2_9BACI</name>
<gene>
    <name evidence="3" type="ORF">KHA99_28840</name>
</gene>
<dbReference type="AlphaFoldDB" id="A0A942UCA2"/>
<feature type="domain" description="Phosphatidic acid phosphatase type 2/haloperoxidase" evidence="2">
    <location>
        <begin position="61"/>
        <end position="166"/>
    </location>
</feature>
<evidence type="ECO:0000313" key="4">
    <source>
        <dbReference type="Proteomes" id="UP000679749"/>
    </source>
</evidence>
<feature type="transmembrane region" description="Helical" evidence="1">
    <location>
        <begin position="28"/>
        <end position="49"/>
    </location>
</feature>
<evidence type="ECO:0000313" key="3">
    <source>
        <dbReference type="EMBL" id="MBS4216428.1"/>
    </source>
</evidence>
<evidence type="ECO:0000259" key="2">
    <source>
        <dbReference type="SMART" id="SM00014"/>
    </source>
</evidence>
<sequence>MSFMEININVFRMINNLGKQYDFLNPPIMVIAEYTLYVLILALLLYLFIGGRKNKVMVICSIFTLLLAEGLGKLAGMLHSNNQPFAELSNVNKLIEKAVDNSFPSDHTMIFFSLCVTFWLFRRGWSFLWILLAVLVGFSRIWVGVHYPGDVLVAAILSIISALVVHRFVPGLKFMQNIAGEQNIPNRTKYEEL</sequence>
<feature type="transmembrane region" description="Helical" evidence="1">
    <location>
        <begin position="151"/>
        <end position="169"/>
    </location>
</feature>
<keyword evidence="4" id="KW-1185">Reference proteome</keyword>
<keyword evidence="1" id="KW-0812">Transmembrane</keyword>
<feature type="transmembrane region" description="Helical" evidence="1">
    <location>
        <begin position="128"/>
        <end position="145"/>
    </location>
</feature>
<dbReference type="SMART" id="SM00014">
    <property type="entry name" value="acidPPc"/>
    <property type="match status" value="1"/>
</dbReference>
<dbReference type="PANTHER" id="PTHR14969">
    <property type="entry name" value="SPHINGOSINE-1-PHOSPHATE PHOSPHOHYDROLASE"/>
    <property type="match status" value="1"/>
</dbReference>
<dbReference type="CDD" id="cd03385">
    <property type="entry name" value="PAP2_BcrC_like"/>
    <property type="match status" value="1"/>
</dbReference>
<dbReference type="InterPro" id="IPR036938">
    <property type="entry name" value="PAP2/HPO_sf"/>
</dbReference>
<dbReference type="PANTHER" id="PTHR14969:SF13">
    <property type="entry name" value="AT30094P"/>
    <property type="match status" value="1"/>
</dbReference>
<evidence type="ECO:0000256" key="1">
    <source>
        <dbReference type="SAM" id="Phobius"/>
    </source>
</evidence>
<dbReference type="Pfam" id="PF01569">
    <property type="entry name" value="PAP2"/>
    <property type="match status" value="1"/>
</dbReference>
<dbReference type="EMBL" id="JAGYPF010000007">
    <property type="protein sequence ID" value="MBS4216428.1"/>
    <property type="molecule type" value="Genomic_DNA"/>
</dbReference>
<dbReference type="InterPro" id="IPR033879">
    <property type="entry name" value="UPP_Pase"/>
</dbReference>
<reference evidence="3" key="1">
    <citation type="submission" date="2021-05" db="EMBL/GenBank/DDBJ databases">
        <title>Novel Bacillus species.</title>
        <authorList>
            <person name="Liu G."/>
        </authorList>
    </citation>
    <scope>NUCLEOTIDE SEQUENCE</scope>
    <source>
        <strain evidence="3">FJAT-49825</strain>
    </source>
</reference>
<organism evidence="3 4">
    <name type="scientific">Neobacillus rhizophilus</name>
    <dbReference type="NCBI Taxonomy" id="2833579"/>
    <lineage>
        <taxon>Bacteria</taxon>
        <taxon>Bacillati</taxon>
        <taxon>Bacillota</taxon>
        <taxon>Bacilli</taxon>
        <taxon>Bacillales</taxon>
        <taxon>Bacillaceae</taxon>
        <taxon>Neobacillus</taxon>
    </lineage>
</organism>
<feature type="transmembrane region" description="Helical" evidence="1">
    <location>
        <begin position="56"/>
        <end position="75"/>
    </location>
</feature>
<protein>
    <submittedName>
        <fullName evidence="3">Undecaprenyl-diphosphatase</fullName>
    </submittedName>
</protein>
<dbReference type="GO" id="GO:0005886">
    <property type="term" value="C:plasma membrane"/>
    <property type="evidence" value="ECO:0007669"/>
    <property type="project" value="InterPro"/>
</dbReference>
<dbReference type="GO" id="GO:0050380">
    <property type="term" value="F:undecaprenyl-diphosphatase activity"/>
    <property type="evidence" value="ECO:0007669"/>
    <property type="project" value="InterPro"/>
</dbReference>
<dbReference type="Proteomes" id="UP000679749">
    <property type="component" value="Unassembled WGS sequence"/>
</dbReference>
<proteinExistence type="predicted"/>
<keyword evidence="1" id="KW-0472">Membrane</keyword>
<comment type="caution">
    <text evidence="3">The sequence shown here is derived from an EMBL/GenBank/DDBJ whole genome shotgun (WGS) entry which is preliminary data.</text>
</comment>
<dbReference type="RefSeq" id="WP_213120957.1">
    <property type="nucleotide sequence ID" value="NZ_JAGYPF010000007.1"/>
</dbReference>
<dbReference type="InterPro" id="IPR000326">
    <property type="entry name" value="PAP2/HPO"/>
</dbReference>
<keyword evidence="1" id="KW-1133">Transmembrane helix</keyword>
<dbReference type="SUPFAM" id="SSF48317">
    <property type="entry name" value="Acid phosphatase/Vanadium-dependent haloperoxidase"/>
    <property type="match status" value="1"/>
</dbReference>
<dbReference type="Gene3D" id="1.20.144.10">
    <property type="entry name" value="Phosphatidic acid phosphatase type 2/haloperoxidase"/>
    <property type="match status" value="1"/>
</dbReference>
<accession>A0A942UCA2</accession>